<evidence type="ECO:0000256" key="1">
    <source>
        <dbReference type="SAM" id="MobiDB-lite"/>
    </source>
</evidence>
<evidence type="ECO:0000313" key="4">
    <source>
        <dbReference type="Proteomes" id="UP000321424"/>
    </source>
</evidence>
<dbReference type="OrthoDB" id="4559474at2"/>
<feature type="signal peptide" evidence="2">
    <location>
        <begin position="1"/>
        <end position="34"/>
    </location>
</feature>
<name>A0A511MAW2_9NOCA</name>
<gene>
    <name evidence="3" type="ORF">NN4_23230</name>
</gene>
<keyword evidence="2" id="KW-0732">Signal</keyword>
<proteinExistence type="predicted"/>
<sequence length="104" mass="10447">MPAHQRVRTVIVALLGTLALTLGAVALQAPTATAAPPTAAQIDFPFDGLGKDDAPSTPNAPKSDDKTGKAEKLGGTVTSKVIDLVTGIVKCGLNIASPAVKCSI</sequence>
<accession>A0A511MAW2</accession>
<protein>
    <submittedName>
        <fullName evidence="3">Uncharacterized protein</fullName>
    </submittedName>
</protein>
<evidence type="ECO:0000256" key="2">
    <source>
        <dbReference type="SAM" id="SignalP"/>
    </source>
</evidence>
<feature type="region of interest" description="Disordered" evidence="1">
    <location>
        <begin position="43"/>
        <end position="72"/>
    </location>
</feature>
<keyword evidence="4" id="KW-1185">Reference proteome</keyword>
<evidence type="ECO:0000313" key="3">
    <source>
        <dbReference type="EMBL" id="GEM37804.1"/>
    </source>
</evidence>
<dbReference type="EMBL" id="BJXA01000011">
    <property type="protein sequence ID" value="GEM37804.1"/>
    <property type="molecule type" value="Genomic_DNA"/>
</dbReference>
<dbReference type="RefSeq" id="WP_147129884.1">
    <property type="nucleotide sequence ID" value="NZ_BJXA01000011.1"/>
</dbReference>
<dbReference type="AlphaFoldDB" id="A0A511MAW2"/>
<feature type="chain" id="PRO_5022205506" evidence="2">
    <location>
        <begin position="35"/>
        <end position="104"/>
    </location>
</feature>
<reference evidence="3 4" key="1">
    <citation type="submission" date="2019-07" db="EMBL/GenBank/DDBJ databases">
        <title>Whole genome shotgun sequence of Nocardia ninae NBRC 108245.</title>
        <authorList>
            <person name="Hosoyama A."/>
            <person name="Uohara A."/>
            <person name="Ohji S."/>
            <person name="Ichikawa N."/>
        </authorList>
    </citation>
    <scope>NUCLEOTIDE SEQUENCE [LARGE SCALE GENOMIC DNA]</scope>
    <source>
        <strain evidence="3 4">NBRC 108245</strain>
    </source>
</reference>
<organism evidence="3 4">
    <name type="scientific">Nocardia ninae NBRC 108245</name>
    <dbReference type="NCBI Taxonomy" id="1210091"/>
    <lineage>
        <taxon>Bacteria</taxon>
        <taxon>Bacillati</taxon>
        <taxon>Actinomycetota</taxon>
        <taxon>Actinomycetes</taxon>
        <taxon>Mycobacteriales</taxon>
        <taxon>Nocardiaceae</taxon>
        <taxon>Nocardia</taxon>
    </lineage>
</organism>
<comment type="caution">
    <text evidence="3">The sequence shown here is derived from an EMBL/GenBank/DDBJ whole genome shotgun (WGS) entry which is preliminary data.</text>
</comment>
<feature type="compositionally biased region" description="Basic and acidic residues" evidence="1">
    <location>
        <begin position="62"/>
        <end position="72"/>
    </location>
</feature>
<dbReference type="Proteomes" id="UP000321424">
    <property type="component" value="Unassembled WGS sequence"/>
</dbReference>